<dbReference type="Proteomes" id="UP000290287">
    <property type="component" value="Unassembled WGS sequence"/>
</dbReference>
<dbReference type="OrthoDB" id="179842at2"/>
<dbReference type="Pfam" id="PF08495">
    <property type="entry name" value="FIST"/>
    <property type="match status" value="1"/>
</dbReference>
<dbReference type="SMART" id="SM00897">
    <property type="entry name" value="FIST"/>
    <property type="match status" value="1"/>
</dbReference>
<organism evidence="3 4">
    <name type="scientific">Veronia nyctiphanis</name>
    <dbReference type="NCBI Taxonomy" id="1278244"/>
    <lineage>
        <taxon>Bacteria</taxon>
        <taxon>Pseudomonadati</taxon>
        <taxon>Pseudomonadota</taxon>
        <taxon>Gammaproteobacteria</taxon>
        <taxon>Vibrionales</taxon>
        <taxon>Vibrionaceae</taxon>
        <taxon>Veronia</taxon>
    </lineage>
</organism>
<evidence type="ECO:0000313" key="4">
    <source>
        <dbReference type="Proteomes" id="UP000290287"/>
    </source>
</evidence>
<accession>A0A4V1LSY8</accession>
<dbReference type="InterPro" id="IPR013702">
    <property type="entry name" value="FIST_domain_N"/>
</dbReference>
<dbReference type="AlphaFoldDB" id="A0A4V1LSY8"/>
<comment type="caution">
    <text evidence="3">The sequence shown here is derived from an EMBL/GenBank/DDBJ whole genome shotgun (WGS) entry which is preliminary data.</text>
</comment>
<protein>
    <submittedName>
        <fullName evidence="3">GfdT protein</fullName>
    </submittedName>
</protein>
<dbReference type="RefSeq" id="WP_129122184.1">
    <property type="nucleotide sequence ID" value="NZ_PEIB01000010.1"/>
</dbReference>
<keyword evidence="4" id="KW-1185">Reference proteome</keyword>
<gene>
    <name evidence="3" type="ORF">CS022_10250</name>
</gene>
<dbReference type="InterPro" id="IPR019494">
    <property type="entry name" value="FIST_C"/>
</dbReference>
<dbReference type="PANTHER" id="PTHR40252:SF2">
    <property type="entry name" value="BLR0328 PROTEIN"/>
    <property type="match status" value="1"/>
</dbReference>
<proteinExistence type="predicted"/>
<name>A0A4V1LSY8_9GAMM</name>
<sequence>MLKQTGAFHAECPSIHSAETYHLDPIKASRELARQLDHDDMGFVLFFCSSEYDLDALGVAMKKAFGDIPVMGCTTAGELTSQGYSECSISAVGFSNQLFTISGIRVPLEGFELHKAQQCVNSLVAGCRADLKASIKEHSFVVTLIDGLSPDEEHFLVTLDTALGGIPHFGGSAGDDQNLATTHVYHQGQFYAESAIVMMVNTLCPFEVFTTHHIESLDSKLVVTRADCEKRRVYEFNAEPAAVVYAREIGVDLNDLKPQVYATNPLAVMIGDHYFVRSIQKVNDDLSLDFYCAMDDGIVVTAMRPGNIFDNLSQTLDAAIGRLGSLEMILGCDCFLRRLEIEHSMALSKARSALKKYRIVGFNTYGEQLNGIHMNQTLTGVVIGKPESGKLSLSSFVLDARKVG</sequence>
<reference evidence="3 4" key="1">
    <citation type="submission" date="2017-10" db="EMBL/GenBank/DDBJ databases">
        <title>Nyctiphanis sp. nov., isolated from the stomach of the euphausiid Nyctiphanes simplex (Hansen, 1911) in the Gulf of California.</title>
        <authorList>
            <person name="Gomez-Gil B."/>
            <person name="Aguilar-Mendez M."/>
            <person name="Lopez-Cortes A."/>
            <person name="Gomez-Gutierrez J."/>
            <person name="Roque A."/>
            <person name="Lang E."/>
            <person name="Gonzalez-Castillo A."/>
        </authorList>
    </citation>
    <scope>NUCLEOTIDE SEQUENCE [LARGE SCALE GENOMIC DNA]</scope>
    <source>
        <strain evidence="3 4">CAIM 600</strain>
    </source>
</reference>
<feature type="domain" description="FIST" evidence="1">
    <location>
        <begin position="40"/>
        <end position="240"/>
    </location>
</feature>
<evidence type="ECO:0000313" key="3">
    <source>
        <dbReference type="EMBL" id="RXJ73348.1"/>
    </source>
</evidence>
<evidence type="ECO:0000259" key="2">
    <source>
        <dbReference type="SMART" id="SM01204"/>
    </source>
</evidence>
<evidence type="ECO:0000259" key="1">
    <source>
        <dbReference type="SMART" id="SM00897"/>
    </source>
</evidence>
<dbReference type="PANTHER" id="PTHR40252">
    <property type="entry name" value="BLR0328 PROTEIN"/>
    <property type="match status" value="1"/>
</dbReference>
<dbReference type="NCBIfam" id="NF041558">
    <property type="entry name" value="NosP"/>
    <property type="match status" value="1"/>
</dbReference>
<dbReference type="SMART" id="SM01204">
    <property type="entry name" value="FIST_C"/>
    <property type="match status" value="1"/>
</dbReference>
<dbReference type="Pfam" id="PF10442">
    <property type="entry name" value="FIST_C"/>
    <property type="match status" value="1"/>
</dbReference>
<dbReference type="EMBL" id="PEIB01000010">
    <property type="protein sequence ID" value="RXJ73348.1"/>
    <property type="molecule type" value="Genomic_DNA"/>
</dbReference>
<feature type="domain" description="FIST C-domain" evidence="2">
    <location>
        <begin position="241"/>
        <end position="371"/>
    </location>
</feature>